<dbReference type="Gene3D" id="2.30.30.240">
    <property type="entry name" value="PRC-barrel domain"/>
    <property type="match status" value="1"/>
</dbReference>
<comment type="caution">
    <text evidence="2">The sequence shown here is derived from an EMBL/GenBank/DDBJ whole genome shotgun (WGS) entry which is preliminary data.</text>
</comment>
<dbReference type="STRING" id="1802399.A3E39_00625"/>
<dbReference type="AlphaFoldDB" id="A0A1F7UPD2"/>
<dbReference type="Proteomes" id="UP000176603">
    <property type="component" value="Unassembled WGS sequence"/>
</dbReference>
<dbReference type="InterPro" id="IPR011033">
    <property type="entry name" value="PRC_barrel-like_sf"/>
</dbReference>
<evidence type="ECO:0000259" key="1">
    <source>
        <dbReference type="Pfam" id="PF05239"/>
    </source>
</evidence>
<accession>A0A1F7UPD2</accession>
<feature type="domain" description="PRC-barrel" evidence="1">
    <location>
        <begin position="6"/>
        <end position="73"/>
    </location>
</feature>
<protein>
    <recommendedName>
        <fullName evidence="1">PRC-barrel domain-containing protein</fullName>
    </recommendedName>
</protein>
<reference evidence="2 3" key="1">
    <citation type="journal article" date="2016" name="Nat. Commun.">
        <title>Thousands of microbial genomes shed light on interconnected biogeochemical processes in an aquifer system.</title>
        <authorList>
            <person name="Anantharaman K."/>
            <person name="Brown C.T."/>
            <person name="Hug L.A."/>
            <person name="Sharon I."/>
            <person name="Castelle C.J."/>
            <person name="Probst A.J."/>
            <person name="Thomas B.C."/>
            <person name="Singh A."/>
            <person name="Wilkins M.J."/>
            <person name="Karaoz U."/>
            <person name="Brodie E.L."/>
            <person name="Williams K.H."/>
            <person name="Hubbard S.S."/>
            <person name="Banfield J.F."/>
        </authorList>
    </citation>
    <scope>NUCLEOTIDE SEQUENCE [LARGE SCALE GENOMIC DNA]</scope>
</reference>
<evidence type="ECO:0000313" key="3">
    <source>
        <dbReference type="Proteomes" id="UP000176603"/>
    </source>
</evidence>
<dbReference type="Pfam" id="PF05239">
    <property type="entry name" value="PRC"/>
    <property type="match status" value="1"/>
</dbReference>
<proteinExistence type="predicted"/>
<dbReference type="InterPro" id="IPR027275">
    <property type="entry name" value="PRC-brl_dom"/>
</dbReference>
<dbReference type="SUPFAM" id="SSF50346">
    <property type="entry name" value="PRC-barrel domain"/>
    <property type="match status" value="1"/>
</dbReference>
<evidence type="ECO:0000313" key="2">
    <source>
        <dbReference type="EMBL" id="OGL79614.1"/>
    </source>
</evidence>
<organism evidence="2 3">
    <name type="scientific">Candidatus Uhrbacteria bacterium RIFCSPHIGHO2_12_FULL_60_25</name>
    <dbReference type="NCBI Taxonomy" id="1802399"/>
    <lineage>
        <taxon>Bacteria</taxon>
        <taxon>Candidatus Uhriibacteriota</taxon>
    </lineage>
</organism>
<gene>
    <name evidence="2" type="ORF">A3E39_00625</name>
</gene>
<dbReference type="EMBL" id="MGEH01000004">
    <property type="protein sequence ID" value="OGL79614.1"/>
    <property type="molecule type" value="Genomic_DNA"/>
</dbReference>
<name>A0A1F7UPD2_9BACT</name>
<sequence length="92" mass="9608">MVVNTKQLVGLPVVTRGGVAVGKVAGFDIETETGRLTALRVKARGLVPGLLDQELLVAWNQVVEIAKDKVVVQDGVVPVGARVLASRPSPNA</sequence>